<evidence type="ECO:0000313" key="3">
    <source>
        <dbReference type="EMBL" id="USS84751.1"/>
    </source>
</evidence>
<evidence type="ECO:0000259" key="1">
    <source>
        <dbReference type="PROSITE" id="PS51186"/>
    </source>
</evidence>
<feature type="domain" description="N-acetyltransferase" evidence="1">
    <location>
        <begin position="1"/>
        <end position="90"/>
    </location>
</feature>
<gene>
    <name evidence="3" type="ORF">M3M35_05445</name>
</gene>
<dbReference type="CDD" id="cd04301">
    <property type="entry name" value="NAT_SF"/>
    <property type="match status" value="1"/>
</dbReference>
<dbReference type="PANTHER" id="PTHR31435:SF9">
    <property type="entry name" value="PROTEIN NATD1"/>
    <property type="match status" value="1"/>
</dbReference>
<accession>A0ABY5BNG4</accession>
<dbReference type="Gene3D" id="3.40.630.30">
    <property type="match status" value="1"/>
</dbReference>
<proteinExistence type="predicted"/>
<dbReference type="SUPFAM" id="SSF55729">
    <property type="entry name" value="Acyl-CoA N-acyltransferases (Nat)"/>
    <property type="match status" value="1"/>
</dbReference>
<name>A0ABY5BNG4_9LACO</name>
<dbReference type="Pfam" id="PF14542">
    <property type="entry name" value="Acetyltransf_CG"/>
    <property type="match status" value="1"/>
</dbReference>
<dbReference type="PROSITE" id="PS51729">
    <property type="entry name" value="GNAT_YJDJ"/>
    <property type="match status" value="1"/>
</dbReference>
<dbReference type="Proteomes" id="UP001056707">
    <property type="component" value="Chromosome"/>
</dbReference>
<evidence type="ECO:0000313" key="4">
    <source>
        <dbReference type="Proteomes" id="UP001056707"/>
    </source>
</evidence>
<feature type="domain" description="N-acetyltransferase" evidence="2">
    <location>
        <begin position="2"/>
        <end position="89"/>
    </location>
</feature>
<dbReference type="PANTHER" id="PTHR31435">
    <property type="entry name" value="PROTEIN NATD1"/>
    <property type="match status" value="1"/>
</dbReference>
<organism evidence="3 4">
    <name type="scientific">Fructilactobacillus myrtifloralis</name>
    <dbReference type="NCBI Taxonomy" id="2940301"/>
    <lineage>
        <taxon>Bacteria</taxon>
        <taxon>Bacillati</taxon>
        <taxon>Bacillota</taxon>
        <taxon>Bacilli</taxon>
        <taxon>Lactobacillales</taxon>
        <taxon>Lactobacillaceae</taxon>
        <taxon>Fructilactobacillus</taxon>
    </lineage>
</organism>
<reference evidence="3" key="1">
    <citation type="submission" date="2022-05" db="EMBL/GenBank/DDBJ databases">
        <authorList>
            <person name="Oliphant S.A."/>
            <person name="Watson-Haigh N.S."/>
            <person name="Sumby K.M."/>
            <person name="Gardner J.M."/>
            <person name="Jiranek V."/>
        </authorList>
    </citation>
    <scope>NUCLEOTIDE SEQUENCE</scope>
    <source>
        <strain evidence="3">KI16_H9</strain>
    </source>
</reference>
<protein>
    <submittedName>
        <fullName evidence="3">N-acetyltransferase</fullName>
    </submittedName>
</protein>
<dbReference type="InterPro" id="IPR045057">
    <property type="entry name" value="Gcn5-rel_NAT"/>
</dbReference>
<dbReference type="RefSeq" id="WP_252749654.1">
    <property type="nucleotide sequence ID" value="NZ_CP097116.1"/>
</dbReference>
<evidence type="ECO:0000259" key="2">
    <source>
        <dbReference type="PROSITE" id="PS51729"/>
    </source>
</evidence>
<dbReference type="InterPro" id="IPR016181">
    <property type="entry name" value="Acyl_CoA_acyltransferase"/>
</dbReference>
<dbReference type="InterPro" id="IPR000182">
    <property type="entry name" value="GNAT_dom"/>
</dbReference>
<dbReference type="EMBL" id="CP097116">
    <property type="protein sequence ID" value="USS84751.1"/>
    <property type="molecule type" value="Genomic_DNA"/>
</dbReference>
<sequence length="90" mass="10337">MPFLFEPGRFYQNDATGQLVAEVTFTVTDDVLAVNHTFVAPSLRGQGIASQLMVAVAEYAREHHDWIKPVCSYSQRFFQRSDQYHDLIKE</sequence>
<dbReference type="PROSITE" id="PS51186">
    <property type="entry name" value="GNAT"/>
    <property type="match status" value="1"/>
</dbReference>
<keyword evidence="4" id="KW-1185">Reference proteome</keyword>
<dbReference type="InterPro" id="IPR031165">
    <property type="entry name" value="GNAT_YJDJ"/>
</dbReference>